<proteinExistence type="predicted"/>
<dbReference type="EMBL" id="ML009003">
    <property type="protein sequence ID" value="RKP15532.1"/>
    <property type="molecule type" value="Genomic_DNA"/>
</dbReference>
<protein>
    <recommendedName>
        <fullName evidence="2">DUF4100 domain-containing protein</fullName>
    </recommendedName>
</protein>
<gene>
    <name evidence="3" type="ORF">ROZALSC1DRAFT_26393</name>
</gene>
<dbReference type="Proteomes" id="UP000281549">
    <property type="component" value="Unassembled WGS sequence"/>
</dbReference>
<evidence type="ECO:0000313" key="3">
    <source>
        <dbReference type="EMBL" id="RKP15532.1"/>
    </source>
</evidence>
<evidence type="ECO:0000256" key="1">
    <source>
        <dbReference type="SAM" id="MobiDB-lite"/>
    </source>
</evidence>
<accession>A0A4P9Y9N5</accession>
<feature type="compositionally biased region" description="Basic and acidic residues" evidence="1">
    <location>
        <begin position="86"/>
        <end position="95"/>
    </location>
</feature>
<dbReference type="AlphaFoldDB" id="A0A4P9Y9N5"/>
<evidence type="ECO:0000259" key="2">
    <source>
        <dbReference type="Pfam" id="PF13352"/>
    </source>
</evidence>
<sequence length="153" mass="17734">MNGKISNHLGLEYPLNISRGGIKALVDQDRNARVNIIEVNRRPEIPSATTVWVNMNEHEVENMSEEQIEVNVAEKRPRENLGYQPPKKDIRLEDDFGKKPTFKFSSAIQDRKPPGREIIDKFLTQKIELTGYELLSLAPTVHKDFEELLRRKR</sequence>
<dbReference type="Pfam" id="PF13352">
    <property type="entry name" value="DUF4100"/>
    <property type="match status" value="1"/>
</dbReference>
<organism evidence="3 4">
    <name type="scientific">Rozella allomycis (strain CSF55)</name>
    <dbReference type="NCBI Taxonomy" id="988480"/>
    <lineage>
        <taxon>Eukaryota</taxon>
        <taxon>Fungi</taxon>
        <taxon>Fungi incertae sedis</taxon>
        <taxon>Cryptomycota</taxon>
        <taxon>Cryptomycota incertae sedis</taxon>
        <taxon>Rozella</taxon>
    </lineage>
</organism>
<reference evidence="4" key="1">
    <citation type="journal article" date="2018" name="Nat. Microbiol.">
        <title>Leveraging single-cell genomics to expand the fungal tree of life.</title>
        <authorList>
            <person name="Ahrendt S.R."/>
            <person name="Quandt C.A."/>
            <person name="Ciobanu D."/>
            <person name="Clum A."/>
            <person name="Salamov A."/>
            <person name="Andreopoulos B."/>
            <person name="Cheng J.F."/>
            <person name="Woyke T."/>
            <person name="Pelin A."/>
            <person name="Henrissat B."/>
            <person name="Reynolds N.K."/>
            <person name="Benny G.L."/>
            <person name="Smith M.E."/>
            <person name="James T.Y."/>
            <person name="Grigoriev I.V."/>
        </authorList>
    </citation>
    <scope>NUCLEOTIDE SEQUENCE [LARGE SCALE GENOMIC DNA]</scope>
    <source>
        <strain evidence="4">CSF55</strain>
    </source>
</reference>
<feature type="region of interest" description="Disordered" evidence="1">
    <location>
        <begin position="75"/>
        <end position="95"/>
    </location>
</feature>
<dbReference type="InterPro" id="IPR025165">
    <property type="entry name" value="DUF4100"/>
</dbReference>
<name>A0A4P9Y9N5_ROZAC</name>
<feature type="non-terminal residue" evidence="3">
    <location>
        <position position="153"/>
    </location>
</feature>
<feature type="domain" description="DUF4100" evidence="2">
    <location>
        <begin position="75"/>
        <end position="153"/>
    </location>
</feature>
<evidence type="ECO:0000313" key="4">
    <source>
        <dbReference type="Proteomes" id="UP000281549"/>
    </source>
</evidence>